<name>A0A9N9PHS9_9GLOM</name>
<evidence type="ECO:0000313" key="2">
    <source>
        <dbReference type="EMBL" id="CAG8817807.1"/>
    </source>
</evidence>
<keyword evidence="3" id="KW-1185">Reference proteome</keyword>
<feature type="coiled-coil region" evidence="1">
    <location>
        <begin position="3"/>
        <end position="42"/>
    </location>
</feature>
<comment type="caution">
    <text evidence="2">The sequence shown here is derived from an EMBL/GenBank/DDBJ whole genome shotgun (WGS) entry which is preliminary data.</text>
</comment>
<dbReference type="OrthoDB" id="10510519at2759"/>
<evidence type="ECO:0000256" key="1">
    <source>
        <dbReference type="SAM" id="Coils"/>
    </source>
</evidence>
<feature type="non-terminal residue" evidence="2">
    <location>
        <position position="1"/>
    </location>
</feature>
<protein>
    <submittedName>
        <fullName evidence="2">17101_t:CDS:1</fullName>
    </submittedName>
</protein>
<evidence type="ECO:0000313" key="3">
    <source>
        <dbReference type="Proteomes" id="UP000789405"/>
    </source>
</evidence>
<keyword evidence="1" id="KW-0175">Coiled coil</keyword>
<gene>
    <name evidence="2" type="ORF">DERYTH_LOCUS26504</name>
</gene>
<sequence length="86" mass="10177">KFKELDSHKLKKLEQANNSLKIEKSQNQANNLLEFNEFVQEEDNSEKIENLKHKANDSFIDFLQGVKEDYEKQYPQLCTVLNKFAE</sequence>
<accession>A0A9N9PHS9</accession>
<proteinExistence type="predicted"/>
<reference evidence="2" key="1">
    <citation type="submission" date="2021-06" db="EMBL/GenBank/DDBJ databases">
        <authorList>
            <person name="Kallberg Y."/>
            <person name="Tangrot J."/>
            <person name="Rosling A."/>
        </authorList>
    </citation>
    <scope>NUCLEOTIDE SEQUENCE</scope>
    <source>
        <strain evidence="2">MA453B</strain>
    </source>
</reference>
<dbReference type="EMBL" id="CAJVPY010055725">
    <property type="protein sequence ID" value="CAG8817807.1"/>
    <property type="molecule type" value="Genomic_DNA"/>
</dbReference>
<dbReference type="Proteomes" id="UP000789405">
    <property type="component" value="Unassembled WGS sequence"/>
</dbReference>
<organism evidence="2 3">
    <name type="scientific">Dentiscutata erythropus</name>
    <dbReference type="NCBI Taxonomy" id="1348616"/>
    <lineage>
        <taxon>Eukaryota</taxon>
        <taxon>Fungi</taxon>
        <taxon>Fungi incertae sedis</taxon>
        <taxon>Mucoromycota</taxon>
        <taxon>Glomeromycotina</taxon>
        <taxon>Glomeromycetes</taxon>
        <taxon>Diversisporales</taxon>
        <taxon>Gigasporaceae</taxon>
        <taxon>Dentiscutata</taxon>
    </lineage>
</organism>
<dbReference type="AlphaFoldDB" id="A0A9N9PHS9"/>